<evidence type="ECO:0000256" key="2">
    <source>
        <dbReference type="ARBA" id="ARBA00010072"/>
    </source>
</evidence>
<dbReference type="InterPro" id="IPR010065">
    <property type="entry name" value="AA_ABC_transptr_permease_3TM"/>
</dbReference>
<dbReference type="GO" id="GO:0043190">
    <property type="term" value="C:ATP-binding cassette (ABC) transporter complex"/>
    <property type="evidence" value="ECO:0007669"/>
    <property type="project" value="InterPro"/>
</dbReference>
<dbReference type="InterPro" id="IPR035906">
    <property type="entry name" value="MetI-like_sf"/>
</dbReference>
<keyword evidence="7 8" id="KW-0472">Membrane</keyword>
<protein>
    <submittedName>
        <fullName evidence="10">Amino acid ABC transporter permease</fullName>
    </submittedName>
</protein>
<evidence type="ECO:0000256" key="3">
    <source>
        <dbReference type="ARBA" id="ARBA00022448"/>
    </source>
</evidence>
<evidence type="ECO:0000256" key="1">
    <source>
        <dbReference type="ARBA" id="ARBA00004429"/>
    </source>
</evidence>
<dbReference type="Proteomes" id="UP000396788">
    <property type="component" value="Unassembled WGS sequence"/>
</dbReference>
<dbReference type="PROSITE" id="PS50928">
    <property type="entry name" value="ABC_TM1"/>
    <property type="match status" value="1"/>
</dbReference>
<dbReference type="Gene3D" id="1.10.3720.10">
    <property type="entry name" value="MetI-like"/>
    <property type="match status" value="1"/>
</dbReference>
<dbReference type="GO" id="GO:0022857">
    <property type="term" value="F:transmembrane transporter activity"/>
    <property type="evidence" value="ECO:0007669"/>
    <property type="project" value="InterPro"/>
</dbReference>
<organism evidence="10 11">
    <name type="scientific">Pandoraea cepalis</name>
    <dbReference type="NCBI Taxonomy" id="2508294"/>
    <lineage>
        <taxon>Bacteria</taxon>
        <taxon>Pseudomonadati</taxon>
        <taxon>Pseudomonadota</taxon>
        <taxon>Betaproteobacteria</taxon>
        <taxon>Burkholderiales</taxon>
        <taxon>Burkholderiaceae</taxon>
        <taxon>Pandoraea</taxon>
    </lineage>
</organism>
<evidence type="ECO:0000256" key="5">
    <source>
        <dbReference type="ARBA" id="ARBA00022692"/>
    </source>
</evidence>
<proteinExistence type="inferred from homology"/>
<sequence length="229" mass="25092">MFDILHRYLLVFLVGGWPRGPIGGFALTLILAVLGLGLAFPVALALGLARMSPWRVLRWPAFAWVYTLRGIPLLMIVFWAYYVIPLATGRTISAFYTALAAIVAYEAAFLSEIVRAGLLALPRGQTEAARASGLSHLQALRHVLLPQALVNMIPSFVNQFVSTIKATSIVYVIGVQEVTFSAQQVNSMETTNALQVFLVLAGFYLLACASLSALARMLDKRIQRRRAAQ</sequence>
<dbReference type="SUPFAM" id="SSF161098">
    <property type="entry name" value="MetI-like"/>
    <property type="match status" value="1"/>
</dbReference>
<dbReference type="Pfam" id="PF00528">
    <property type="entry name" value="BPD_transp_1"/>
    <property type="match status" value="1"/>
</dbReference>
<feature type="domain" description="ABC transmembrane type-1" evidence="9">
    <location>
        <begin position="25"/>
        <end position="215"/>
    </location>
</feature>
<evidence type="ECO:0000313" key="11">
    <source>
        <dbReference type="Proteomes" id="UP000396788"/>
    </source>
</evidence>
<dbReference type="NCBIfam" id="TIGR01726">
    <property type="entry name" value="HEQRo_perm_3TM"/>
    <property type="match status" value="1"/>
</dbReference>
<evidence type="ECO:0000313" key="10">
    <source>
        <dbReference type="EMBL" id="VVD61335.1"/>
    </source>
</evidence>
<feature type="transmembrane region" description="Helical" evidence="8">
    <location>
        <begin position="22"/>
        <end position="49"/>
    </location>
</feature>
<keyword evidence="3 8" id="KW-0813">Transport</keyword>
<gene>
    <name evidence="10" type="ORF">PCE31107_00120</name>
</gene>
<evidence type="ECO:0000259" key="9">
    <source>
        <dbReference type="PROSITE" id="PS50928"/>
    </source>
</evidence>
<name>A0A5E4RDR9_9BURK</name>
<feature type="transmembrane region" description="Helical" evidence="8">
    <location>
        <begin position="193"/>
        <end position="215"/>
    </location>
</feature>
<dbReference type="InterPro" id="IPR000515">
    <property type="entry name" value="MetI-like"/>
</dbReference>
<dbReference type="EMBL" id="CABPRY010000001">
    <property type="protein sequence ID" value="VVD61335.1"/>
    <property type="molecule type" value="Genomic_DNA"/>
</dbReference>
<evidence type="ECO:0000256" key="6">
    <source>
        <dbReference type="ARBA" id="ARBA00022989"/>
    </source>
</evidence>
<evidence type="ECO:0000256" key="4">
    <source>
        <dbReference type="ARBA" id="ARBA00022475"/>
    </source>
</evidence>
<comment type="subcellular location">
    <subcellularLocation>
        <location evidence="1">Cell inner membrane</location>
        <topology evidence="1">Multi-pass membrane protein</topology>
    </subcellularLocation>
    <subcellularLocation>
        <location evidence="8">Cell membrane</location>
        <topology evidence="8">Multi-pass membrane protein</topology>
    </subcellularLocation>
</comment>
<dbReference type="PANTHER" id="PTHR30614:SF21">
    <property type="entry name" value="AMINO ACID ABC TRANSPORTER PERMEASE"/>
    <property type="match status" value="1"/>
</dbReference>
<reference evidence="10 11" key="1">
    <citation type="submission" date="2019-08" db="EMBL/GenBank/DDBJ databases">
        <authorList>
            <person name="Peeters C."/>
        </authorList>
    </citation>
    <scope>NUCLEOTIDE SEQUENCE [LARGE SCALE GENOMIC DNA]</scope>
    <source>
        <strain evidence="10 11">LMG 31107</strain>
    </source>
</reference>
<keyword evidence="5 8" id="KW-0812">Transmembrane</keyword>
<keyword evidence="6 8" id="KW-1133">Transmembrane helix</keyword>
<keyword evidence="4" id="KW-1003">Cell membrane</keyword>
<accession>A0A5E4RDR9</accession>
<feature type="transmembrane region" description="Helical" evidence="8">
    <location>
        <begin position="61"/>
        <end position="82"/>
    </location>
</feature>
<evidence type="ECO:0000256" key="7">
    <source>
        <dbReference type="ARBA" id="ARBA00023136"/>
    </source>
</evidence>
<evidence type="ECO:0000256" key="8">
    <source>
        <dbReference type="RuleBase" id="RU363032"/>
    </source>
</evidence>
<dbReference type="GO" id="GO:0006865">
    <property type="term" value="P:amino acid transport"/>
    <property type="evidence" value="ECO:0007669"/>
    <property type="project" value="TreeGrafter"/>
</dbReference>
<comment type="similarity">
    <text evidence="2">Belongs to the binding-protein-dependent transport system permease family. HisMQ subfamily.</text>
</comment>
<dbReference type="InterPro" id="IPR043429">
    <property type="entry name" value="ArtM/GltK/GlnP/TcyL/YhdX-like"/>
</dbReference>
<dbReference type="AlphaFoldDB" id="A0A5E4RDR9"/>
<dbReference type="PANTHER" id="PTHR30614">
    <property type="entry name" value="MEMBRANE COMPONENT OF AMINO ACID ABC TRANSPORTER"/>
    <property type="match status" value="1"/>
</dbReference>
<dbReference type="CDD" id="cd06261">
    <property type="entry name" value="TM_PBP2"/>
    <property type="match status" value="1"/>
</dbReference>
<feature type="transmembrane region" description="Helical" evidence="8">
    <location>
        <begin position="94"/>
        <end position="114"/>
    </location>
</feature>
<dbReference type="RefSeq" id="WP_150605865.1">
    <property type="nucleotide sequence ID" value="NZ_CABPRY010000001.1"/>
</dbReference>